<name>A0AAE3G1B9_9EURY</name>
<dbReference type="RefSeq" id="WP_250586305.1">
    <property type="nucleotide sequence ID" value="NZ_JAKRVX010000014.1"/>
</dbReference>
<dbReference type="Pfam" id="PF17647">
    <property type="entry name" value="DUF5518"/>
    <property type="match status" value="1"/>
</dbReference>
<keyword evidence="2" id="KW-0472">Membrane</keyword>
<reference evidence="3" key="2">
    <citation type="submission" date="2022-02" db="EMBL/GenBank/DDBJ databases">
        <authorList>
            <person name="Elcheninov A.G."/>
            <person name="Sorokin D.Y."/>
            <person name="Kublanov I.V."/>
        </authorList>
    </citation>
    <scope>NUCLEOTIDE SEQUENCE</scope>
    <source>
        <strain evidence="3">AArc-St2</strain>
    </source>
</reference>
<protein>
    <submittedName>
        <fullName evidence="3">DUF5518 domain-containing protein</fullName>
    </submittedName>
</protein>
<dbReference type="EMBL" id="JAKRVX010000014">
    <property type="protein sequence ID" value="MCL9818538.1"/>
    <property type="molecule type" value="Genomic_DNA"/>
</dbReference>
<feature type="transmembrane region" description="Helical" evidence="2">
    <location>
        <begin position="64"/>
        <end position="86"/>
    </location>
</feature>
<keyword evidence="4" id="KW-1185">Reference proteome</keyword>
<organism evidence="3 4">
    <name type="scientific">Natronocalculus amylovorans</name>
    <dbReference type="NCBI Taxonomy" id="2917812"/>
    <lineage>
        <taxon>Archaea</taxon>
        <taxon>Methanobacteriati</taxon>
        <taxon>Methanobacteriota</taxon>
        <taxon>Stenosarchaea group</taxon>
        <taxon>Halobacteria</taxon>
        <taxon>Halobacteriales</taxon>
        <taxon>Haloferacaceae</taxon>
        <taxon>Natronocalculus</taxon>
    </lineage>
</organism>
<comment type="caution">
    <text evidence="3">The sequence shown here is derived from an EMBL/GenBank/DDBJ whole genome shotgun (WGS) entry which is preliminary data.</text>
</comment>
<evidence type="ECO:0000313" key="3">
    <source>
        <dbReference type="EMBL" id="MCL9818538.1"/>
    </source>
</evidence>
<evidence type="ECO:0000313" key="4">
    <source>
        <dbReference type="Proteomes" id="UP001203207"/>
    </source>
</evidence>
<feature type="transmembrane region" description="Helical" evidence="2">
    <location>
        <begin position="21"/>
        <end position="52"/>
    </location>
</feature>
<sequence>MSSTKQTAETRTDPEPSDSNTLMNALIGGIVGVVLSMIPFSTILGGAVAGYLEGGTTNDALRVGAYAGVVMLIPIVLFGSLGLLFFTGMPIAGGSVGVGVGGFMMMTIFILVILTVAIFYTVALGMLGGWIGNYLKANV</sequence>
<gene>
    <name evidence="3" type="ORF">AArcSt2_16495</name>
</gene>
<feature type="transmembrane region" description="Helical" evidence="2">
    <location>
        <begin position="98"/>
        <end position="131"/>
    </location>
</feature>
<evidence type="ECO:0000256" key="1">
    <source>
        <dbReference type="SAM" id="MobiDB-lite"/>
    </source>
</evidence>
<proteinExistence type="predicted"/>
<keyword evidence="2" id="KW-0812">Transmembrane</keyword>
<accession>A0AAE3G1B9</accession>
<keyword evidence="2" id="KW-1133">Transmembrane helix</keyword>
<dbReference type="InterPro" id="IPR040493">
    <property type="entry name" value="DUF5518"/>
</dbReference>
<evidence type="ECO:0000256" key="2">
    <source>
        <dbReference type="SAM" id="Phobius"/>
    </source>
</evidence>
<dbReference type="Proteomes" id="UP001203207">
    <property type="component" value="Unassembled WGS sequence"/>
</dbReference>
<dbReference type="AlphaFoldDB" id="A0AAE3G1B9"/>
<feature type="region of interest" description="Disordered" evidence="1">
    <location>
        <begin position="1"/>
        <end position="20"/>
    </location>
</feature>
<reference evidence="3" key="1">
    <citation type="journal article" date="2022" name="Syst. Appl. Microbiol.">
        <title>Natronocalculus amylovorans gen. nov., sp. nov., and Natranaeroarchaeum aerophilus sp. nov., dominant culturable amylolytic natronoarchaea from hypersaline soda lakes in southwestern Siberia.</title>
        <authorList>
            <person name="Sorokin D.Y."/>
            <person name="Elcheninov A.G."/>
            <person name="Khizhniak T.V."/>
            <person name="Koenen M."/>
            <person name="Bale N.J."/>
            <person name="Damste J.S.S."/>
            <person name="Kublanov I.V."/>
        </authorList>
    </citation>
    <scope>NUCLEOTIDE SEQUENCE</scope>
    <source>
        <strain evidence="3">AArc-St2</strain>
    </source>
</reference>